<evidence type="ECO:0000313" key="2">
    <source>
        <dbReference type="EMBL" id="CAE0629933.1"/>
    </source>
</evidence>
<dbReference type="EMBL" id="HBIU01018510">
    <property type="protein sequence ID" value="CAE0629933.1"/>
    <property type="molecule type" value="Transcribed_RNA"/>
</dbReference>
<dbReference type="InterPro" id="IPR038863">
    <property type="entry name" value="Put_Complex_I_su8"/>
</dbReference>
<proteinExistence type="predicted"/>
<keyword evidence="1" id="KW-0472">Membrane</keyword>
<gene>
    <name evidence="2" type="ORF">HAKA00212_LOCUS8624</name>
</gene>
<accession>A0A6V1PJS4</accession>
<keyword evidence="1" id="KW-1133">Transmembrane helix</keyword>
<name>A0A6V1PJS4_HETAK</name>
<organism evidence="2">
    <name type="scientific">Heterosigma akashiwo</name>
    <name type="common">Chromophytic alga</name>
    <name type="synonym">Heterosigma carterae</name>
    <dbReference type="NCBI Taxonomy" id="2829"/>
    <lineage>
        <taxon>Eukaryota</taxon>
        <taxon>Sar</taxon>
        <taxon>Stramenopiles</taxon>
        <taxon>Ochrophyta</taxon>
        <taxon>Raphidophyceae</taxon>
        <taxon>Chattonellales</taxon>
        <taxon>Chattonellaceae</taxon>
        <taxon>Heterosigma</taxon>
    </lineage>
</organism>
<keyword evidence="1" id="KW-0812">Transmembrane</keyword>
<sequence length="138" mass="14725">MSLQSLRHVARACTVASRAGRLSVLRGGGVGDRPFARTIAPVSKLHEEHELVWDDGVAAEACLDFDVPEVPSHKGLAWLMGGFGFFGTVMGLVSLSDPAAKCTTAPRSTVLPFNGLKVELGGQPCDTENEDDEDEEED</sequence>
<dbReference type="PANTHER" id="PTHR36401:SF1">
    <property type="entry name" value="NADH DEHYDROGENASE [UBIQUINONE] 1 BETA SUBCOMPLEX SUBUNIT 8, MITOCHONDRIAL"/>
    <property type="match status" value="1"/>
</dbReference>
<reference evidence="2" key="1">
    <citation type="submission" date="2021-01" db="EMBL/GenBank/DDBJ databases">
        <authorList>
            <person name="Corre E."/>
            <person name="Pelletier E."/>
            <person name="Niang G."/>
            <person name="Scheremetjew M."/>
            <person name="Finn R."/>
            <person name="Kale V."/>
            <person name="Holt S."/>
            <person name="Cochrane G."/>
            <person name="Meng A."/>
            <person name="Brown T."/>
            <person name="Cohen L."/>
        </authorList>
    </citation>
    <scope>NUCLEOTIDE SEQUENCE</scope>
    <source>
        <strain evidence="2">CCMP3107</strain>
    </source>
</reference>
<dbReference type="PANTHER" id="PTHR36401">
    <property type="entry name" value="NADH DEHYDROGENASE [UBIQUINONE] 1 BETA SUBCOMPLEX SUBUNIT 8, MITOCHONDRIAL"/>
    <property type="match status" value="1"/>
</dbReference>
<evidence type="ECO:0000256" key="1">
    <source>
        <dbReference type="SAM" id="Phobius"/>
    </source>
</evidence>
<dbReference type="AlphaFoldDB" id="A0A6V1PJS4"/>
<feature type="transmembrane region" description="Helical" evidence="1">
    <location>
        <begin position="75"/>
        <end position="95"/>
    </location>
</feature>
<protein>
    <submittedName>
        <fullName evidence="2">Uncharacterized protein</fullName>
    </submittedName>
</protein>